<dbReference type="AlphaFoldDB" id="A0AAW0YCI9"/>
<dbReference type="PANTHER" id="PTHR21177:SF7">
    <property type="entry name" value="GH11627P"/>
    <property type="match status" value="1"/>
</dbReference>
<sequence>PRRYSGSTSLEHYLTVHMGKVVMESVLSIMFTVLTVVMATPQGIDPHRIYTPDDLEELNAAIAYEKCLETPGCNPNRPQERGTRRCQLGSGVNTILKDVMNMQCNPFAGEVLWPPTGSCVRLLTQGPCPRGQWVKLTNPGLEPVCERVPCDAGLADVGRGQCVSPRRAVTMCPPTQQLVINEFGVGECDCAPGLVYYTATKTCYTPYTQGPCPPRHIIKVVDEGMRGLVKCMANPCPQAQMAMVNSQCEVQTRAGADTTCHPLDTPGPCTSGTFTVDNILSEAVCVETHSIFNLPNLKACARGSIRDSRGRCRRNFSLLLQGSQSFVTSAPLNRPDGRICPPGYTFLGGTCLRRVSRRSTPTKPS</sequence>
<keyword evidence="1" id="KW-0812">Transmembrane</keyword>
<feature type="non-terminal residue" evidence="3">
    <location>
        <position position="1"/>
    </location>
</feature>
<evidence type="ECO:0000256" key="1">
    <source>
        <dbReference type="SAM" id="Phobius"/>
    </source>
</evidence>
<feature type="transmembrane region" description="Helical" evidence="1">
    <location>
        <begin position="21"/>
        <end position="39"/>
    </location>
</feature>
<feature type="domain" description="DUF4789" evidence="2">
    <location>
        <begin position="103"/>
        <end position="151"/>
    </location>
</feature>
<organism evidence="3 4">
    <name type="scientific">Cherax quadricarinatus</name>
    <name type="common">Australian red claw crayfish</name>
    <dbReference type="NCBI Taxonomy" id="27406"/>
    <lineage>
        <taxon>Eukaryota</taxon>
        <taxon>Metazoa</taxon>
        <taxon>Ecdysozoa</taxon>
        <taxon>Arthropoda</taxon>
        <taxon>Crustacea</taxon>
        <taxon>Multicrustacea</taxon>
        <taxon>Malacostraca</taxon>
        <taxon>Eumalacostraca</taxon>
        <taxon>Eucarida</taxon>
        <taxon>Decapoda</taxon>
        <taxon>Pleocyemata</taxon>
        <taxon>Astacidea</taxon>
        <taxon>Parastacoidea</taxon>
        <taxon>Parastacidae</taxon>
        <taxon>Cherax</taxon>
    </lineage>
</organism>
<reference evidence="3 4" key="1">
    <citation type="journal article" date="2024" name="BMC Genomics">
        <title>Genome assembly of redclaw crayfish (Cherax quadricarinatus) provides insights into its immune adaptation and hypoxia tolerance.</title>
        <authorList>
            <person name="Liu Z."/>
            <person name="Zheng J."/>
            <person name="Li H."/>
            <person name="Fang K."/>
            <person name="Wang S."/>
            <person name="He J."/>
            <person name="Zhou D."/>
            <person name="Weng S."/>
            <person name="Chi M."/>
            <person name="Gu Z."/>
            <person name="He J."/>
            <person name="Li F."/>
            <person name="Wang M."/>
        </authorList>
    </citation>
    <scope>NUCLEOTIDE SEQUENCE [LARGE SCALE GENOMIC DNA]</scope>
    <source>
        <strain evidence="3">ZL_2023a</strain>
    </source>
</reference>
<dbReference type="PANTHER" id="PTHR21177">
    <property type="entry name" value="IP06524P-RELATED"/>
    <property type="match status" value="1"/>
</dbReference>
<dbReference type="Proteomes" id="UP001445076">
    <property type="component" value="Unassembled WGS sequence"/>
</dbReference>
<keyword evidence="4" id="KW-1185">Reference proteome</keyword>
<name>A0AAW0YCI9_CHEQU</name>
<evidence type="ECO:0000259" key="2">
    <source>
        <dbReference type="Pfam" id="PF16033"/>
    </source>
</evidence>
<keyword evidence="1" id="KW-1133">Transmembrane helix</keyword>
<gene>
    <name evidence="3" type="ORF">OTU49_015052</name>
</gene>
<dbReference type="Pfam" id="PF16033">
    <property type="entry name" value="DUF4789"/>
    <property type="match status" value="2"/>
</dbReference>
<dbReference type="EMBL" id="JARKIK010000001">
    <property type="protein sequence ID" value="KAK8754232.1"/>
    <property type="molecule type" value="Genomic_DNA"/>
</dbReference>
<feature type="domain" description="DUF4789" evidence="2">
    <location>
        <begin position="172"/>
        <end position="269"/>
    </location>
</feature>
<accession>A0AAW0YCI9</accession>
<evidence type="ECO:0000313" key="4">
    <source>
        <dbReference type="Proteomes" id="UP001445076"/>
    </source>
</evidence>
<protein>
    <recommendedName>
        <fullName evidence="2">DUF4789 domain-containing protein</fullName>
    </recommendedName>
</protein>
<keyword evidence="1" id="KW-0472">Membrane</keyword>
<comment type="caution">
    <text evidence="3">The sequence shown here is derived from an EMBL/GenBank/DDBJ whole genome shotgun (WGS) entry which is preliminary data.</text>
</comment>
<evidence type="ECO:0000313" key="3">
    <source>
        <dbReference type="EMBL" id="KAK8754232.1"/>
    </source>
</evidence>
<proteinExistence type="predicted"/>
<dbReference type="InterPro" id="IPR031993">
    <property type="entry name" value="DUF4789"/>
</dbReference>